<evidence type="ECO:0000313" key="2">
    <source>
        <dbReference type="EMBL" id="OAS16179.1"/>
    </source>
</evidence>
<proteinExistence type="predicted"/>
<feature type="domain" description="Phosphoribosyltransferase" evidence="1">
    <location>
        <begin position="194"/>
        <end position="237"/>
    </location>
</feature>
<comment type="caution">
    <text evidence="2">The sequence shown here is derived from an EMBL/GenBank/DDBJ whole genome shotgun (WGS) entry which is preliminary data.</text>
</comment>
<gene>
    <name evidence="2" type="ORF">A5481_28515</name>
</gene>
<reference evidence="2 3" key="1">
    <citation type="submission" date="2016-04" db="EMBL/GenBank/DDBJ databases">
        <authorList>
            <person name="Evans L.H."/>
            <person name="Alamgir A."/>
            <person name="Owens N."/>
            <person name="Weber N.D."/>
            <person name="Virtaneva K."/>
            <person name="Barbian K."/>
            <person name="Babar A."/>
            <person name="Rosenke K."/>
        </authorList>
    </citation>
    <scope>NUCLEOTIDE SEQUENCE [LARGE SCALE GENOMIC DNA]</scope>
    <source>
        <strain evidence="2 3">PMB02</strain>
    </source>
</reference>
<accession>A0A179RYL6</accession>
<organism evidence="2 3">
    <name type="scientific">Methylobacterium platani</name>
    <dbReference type="NCBI Taxonomy" id="427683"/>
    <lineage>
        <taxon>Bacteria</taxon>
        <taxon>Pseudomonadati</taxon>
        <taxon>Pseudomonadota</taxon>
        <taxon>Alphaproteobacteria</taxon>
        <taxon>Hyphomicrobiales</taxon>
        <taxon>Methylobacteriaceae</taxon>
        <taxon>Methylobacterium</taxon>
    </lineage>
</organism>
<dbReference type="AlphaFoldDB" id="A0A179RYL6"/>
<dbReference type="Gene3D" id="3.40.50.2020">
    <property type="match status" value="1"/>
</dbReference>
<dbReference type="EMBL" id="LWHQ01000074">
    <property type="protein sequence ID" value="OAS16179.1"/>
    <property type="molecule type" value="Genomic_DNA"/>
</dbReference>
<evidence type="ECO:0000313" key="3">
    <source>
        <dbReference type="Proteomes" id="UP000078316"/>
    </source>
</evidence>
<dbReference type="Pfam" id="PF00156">
    <property type="entry name" value="Pribosyltran"/>
    <property type="match status" value="1"/>
</dbReference>
<sequence length="240" mass="26285">MGIEVSATKVVTVNDAHQNGVDTSIEANPTHGRLKGIWLTHVFSRNRKGDRRDDGNPLMHALKGRRGYSIMPFWEQQLLTRAERILAKVSGDLQGFDHCMPIPSSSPFCARFAALVSAASGAPLLEPSFLCKRQVGELLVEARAAPPKMRPGLKRDFTSQLHAWEQMDPASIYQAKDLDVNLRQFFGAFALTGDPPEVRGTRILVVDDLFASGSSLLAVREILQSRLGAEVACVCFLSGV</sequence>
<dbReference type="OrthoDB" id="8479203at2"/>
<dbReference type="CDD" id="cd06223">
    <property type="entry name" value="PRTases_typeI"/>
    <property type="match status" value="1"/>
</dbReference>
<protein>
    <recommendedName>
        <fullName evidence="1">Phosphoribosyltransferase domain-containing protein</fullName>
    </recommendedName>
</protein>
<dbReference type="Proteomes" id="UP000078316">
    <property type="component" value="Unassembled WGS sequence"/>
</dbReference>
<dbReference type="InterPro" id="IPR029057">
    <property type="entry name" value="PRTase-like"/>
</dbReference>
<dbReference type="InterPro" id="IPR000836">
    <property type="entry name" value="PRTase_dom"/>
</dbReference>
<evidence type="ECO:0000259" key="1">
    <source>
        <dbReference type="Pfam" id="PF00156"/>
    </source>
</evidence>
<dbReference type="RefSeq" id="WP_048435180.1">
    <property type="nucleotide sequence ID" value="NZ_LWHQ01000074.1"/>
</dbReference>
<name>A0A179RYL6_9HYPH</name>
<dbReference type="SUPFAM" id="SSF53271">
    <property type="entry name" value="PRTase-like"/>
    <property type="match status" value="2"/>
</dbReference>